<reference evidence="4" key="1">
    <citation type="submission" date="2016-09" db="EMBL/GenBank/DDBJ databases">
        <title>Genomics of Clostridium taeniosporum, an organism which forms endospores with ribbon-like appendages.</title>
        <authorList>
            <person name="Walker J.R."/>
        </authorList>
    </citation>
    <scope>NUCLEOTIDE SEQUENCE [LARGE SCALE GENOMIC DNA]</scope>
    <source>
        <strain evidence="4">1/k</strain>
    </source>
</reference>
<keyword evidence="2 3" id="KW-0808">Transferase</keyword>
<dbReference type="RefSeq" id="WP_069679816.1">
    <property type="nucleotide sequence ID" value="NZ_CP017253.2"/>
</dbReference>
<dbReference type="EMBL" id="CP017253">
    <property type="protein sequence ID" value="AOR23665.1"/>
    <property type="molecule type" value="Genomic_DNA"/>
</dbReference>
<dbReference type="Proteomes" id="UP000094652">
    <property type="component" value="Chromosome"/>
</dbReference>
<dbReference type="NCBIfam" id="TIGR02428">
    <property type="entry name" value="pcaJ_scoB_fam"/>
    <property type="match status" value="1"/>
</dbReference>
<dbReference type="GO" id="GO:0008410">
    <property type="term" value="F:CoA-transferase activity"/>
    <property type="evidence" value="ECO:0007669"/>
    <property type="project" value="InterPro"/>
</dbReference>
<dbReference type="AlphaFoldDB" id="A0A1D7XK16"/>
<accession>A0A1D7XK16</accession>
<gene>
    <name evidence="3" type="ORF">BGI42_07945</name>
</gene>
<dbReference type="SUPFAM" id="SSF100950">
    <property type="entry name" value="NagB/RpiA/CoA transferase-like"/>
    <property type="match status" value="1"/>
</dbReference>
<dbReference type="OrthoDB" id="9778604at2"/>
<dbReference type="STRING" id="394958.BGI42_07945"/>
<protein>
    <submittedName>
        <fullName evidence="3">CoA transferase subunit B</fullName>
    </submittedName>
</protein>
<dbReference type="KEGG" id="ctae:BGI42_07945"/>
<dbReference type="Gene3D" id="3.40.1080.10">
    <property type="entry name" value="Glutaconate Coenzyme A-transferase"/>
    <property type="match status" value="1"/>
</dbReference>
<keyword evidence="4" id="KW-1185">Reference proteome</keyword>
<evidence type="ECO:0000256" key="2">
    <source>
        <dbReference type="ARBA" id="ARBA00022679"/>
    </source>
</evidence>
<comment type="similarity">
    <text evidence="1">Belongs to the 3-oxoacid CoA-transferase subunit B family.</text>
</comment>
<evidence type="ECO:0000313" key="3">
    <source>
        <dbReference type="EMBL" id="AOR23665.1"/>
    </source>
</evidence>
<name>A0A1D7XK16_9CLOT</name>
<dbReference type="PANTHER" id="PTHR13707:SF57">
    <property type="entry name" value="SUCCINYL-COA:3-KETOACID COENZYME A TRANSFERASE SUBUNIT B-RELATED"/>
    <property type="match status" value="1"/>
</dbReference>
<sequence length="221" mass="23740">MITDSKLAKQIIAQRVARELKEGQLVNLGIGLPTLVANYVPKEKNIAFQSENGMIGMGGMPTLGHEDEHIINAGGQCVTALPEASFFDSSMSFALIRGGHVDVTVLGALEVDEEGSLANWIIPGKMVPGMGGAMDLVTGAKKVIVAMQHTGKGKPKILKKCRLPLTAKSQVNLIITELCVIEVTENGLLLREINEYTTIDEIKSLTEADLIIPHSINRMAV</sequence>
<dbReference type="InterPro" id="IPR012791">
    <property type="entry name" value="3-oxoacid_CoA-transf_B"/>
</dbReference>
<dbReference type="InterPro" id="IPR004165">
    <property type="entry name" value="CoA_trans_fam_I"/>
</dbReference>
<proteinExistence type="inferred from homology"/>
<dbReference type="SMART" id="SM00882">
    <property type="entry name" value="CoA_trans"/>
    <property type="match status" value="1"/>
</dbReference>
<dbReference type="Pfam" id="PF01144">
    <property type="entry name" value="CoA_trans"/>
    <property type="match status" value="1"/>
</dbReference>
<evidence type="ECO:0000256" key="1">
    <source>
        <dbReference type="ARBA" id="ARBA00007047"/>
    </source>
</evidence>
<evidence type="ECO:0000313" key="4">
    <source>
        <dbReference type="Proteomes" id="UP000094652"/>
    </source>
</evidence>
<dbReference type="PANTHER" id="PTHR13707">
    <property type="entry name" value="KETOACID-COENZYME A TRANSFERASE"/>
    <property type="match status" value="1"/>
</dbReference>
<organism evidence="3 4">
    <name type="scientific">Clostridium taeniosporum</name>
    <dbReference type="NCBI Taxonomy" id="394958"/>
    <lineage>
        <taxon>Bacteria</taxon>
        <taxon>Bacillati</taxon>
        <taxon>Bacillota</taxon>
        <taxon>Clostridia</taxon>
        <taxon>Eubacteriales</taxon>
        <taxon>Clostridiaceae</taxon>
        <taxon>Clostridium</taxon>
    </lineage>
</organism>
<dbReference type="InterPro" id="IPR037171">
    <property type="entry name" value="NagB/RpiA_transferase-like"/>
</dbReference>